<gene>
    <name evidence="8" type="ORF">H1R20_g11052</name>
</gene>
<dbReference type="EMBL" id="JANBPK010001088">
    <property type="protein sequence ID" value="KAJ2926042.1"/>
    <property type="molecule type" value="Genomic_DNA"/>
</dbReference>
<evidence type="ECO:0000259" key="7">
    <source>
        <dbReference type="PROSITE" id="PS51387"/>
    </source>
</evidence>
<dbReference type="GO" id="GO:0071949">
    <property type="term" value="F:FAD binding"/>
    <property type="evidence" value="ECO:0007669"/>
    <property type="project" value="InterPro"/>
</dbReference>
<sequence length="229" mass="24372">MLISLTDSFFVVFISLCSVSLQVAAQAIPGFSGFNYTYYGQPDFPAASEAFNLRYTYVPRLVAYPTTIEHVSQIVRAAYENKVNVVARSGGHSYVAAGLGGKNSSYVIDTQNFRSITYDPTSQTAIIGVGARLGDIIKALNQNGRALPHGTCAYVGWGGHIAFGGYGFTTRLWGLAVDSVIGVDAVLANGTVARASKDVNADLFWSLDSGVPFPCPSFHPSSLSFTAGF</sequence>
<evidence type="ECO:0000256" key="5">
    <source>
        <dbReference type="ARBA" id="ARBA00023002"/>
    </source>
</evidence>
<protein>
    <recommendedName>
        <fullName evidence="7">FAD-binding PCMH-type domain-containing protein</fullName>
    </recommendedName>
</protein>
<comment type="cofactor">
    <cofactor evidence="1">
        <name>FAD</name>
        <dbReference type="ChEBI" id="CHEBI:57692"/>
    </cofactor>
</comment>
<proteinExistence type="inferred from homology"/>
<evidence type="ECO:0000256" key="3">
    <source>
        <dbReference type="ARBA" id="ARBA00022630"/>
    </source>
</evidence>
<dbReference type="Gene3D" id="3.30.465.10">
    <property type="match status" value="1"/>
</dbReference>
<feature type="domain" description="FAD-binding PCMH-type" evidence="7">
    <location>
        <begin position="55"/>
        <end position="229"/>
    </location>
</feature>
<comment type="similarity">
    <text evidence="2">Belongs to the oxygen-dependent FAD-linked oxidoreductase family.</text>
</comment>
<dbReference type="PANTHER" id="PTHR42973">
    <property type="entry name" value="BINDING OXIDOREDUCTASE, PUTATIVE (AFU_ORTHOLOGUE AFUA_1G17690)-RELATED"/>
    <property type="match status" value="1"/>
</dbReference>
<evidence type="ECO:0000256" key="4">
    <source>
        <dbReference type="ARBA" id="ARBA00022827"/>
    </source>
</evidence>
<feature type="chain" id="PRO_5040792701" description="FAD-binding PCMH-type domain-containing protein" evidence="6">
    <location>
        <begin position="26"/>
        <end position="229"/>
    </location>
</feature>
<dbReference type="PROSITE" id="PS51387">
    <property type="entry name" value="FAD_PCMH"/>
    <property type="match status" value="1"/>
</dbReference>
<dbReference type="InterPro" id="IPR050416">
    <property type="entry name" value="FAD-linked_Oxidoreductase"/>
</dbReference>
<name>A0A9W8J0H0_9AGAR</name>
<dbReference type="OrthoDB" id="407275at2759"/>
<keyword evidence="4" id="KW-0274">FAD</keyword>
<dbReference type="AlphaFoldDB" id="A0A9W8J0H0"/>
<evidence type="ECO:0000313" key="8">
    <source>
        <dbReference type="EMBL" id="KAJ2926042.1"/>
    </source>
</evidence>
<comment type="caution">
    <text evidence="8">The sequence shown here is derived from an EMBL/GenBank/DDBJ whole genome shotgun (WGS) entry which is preliminary data.</text>
</comment>
<reference evidence="8" key="1">
    <citation type="submission" date="2022-06" db="EMBL/GenBank/DDBJ databases">
        <title>Genome Sequence of Candolleomyces eurysporus.</title>
        <authorList>
            <person name="Buettner E."/>
        </authorList>
    </citation>
    <scope>NUCLEOTIDE SEQUENCE</scope>
    <source>
        <strain evidence="8">VTCC 930004</strain>
    </source>
</reference>
<dbReference type="InterPro" id="IPR036318">
    <property type="entry name" value="FAD-bd_PCMH-like_sf"/>
</dbReference>
<accession>A0A9W8J0H0</accession>
<dbReference type="GO" id="GO:0016491">
    <property type="term" value="F:oxidoreductase activity"/>
    <property type="evidence" value="ECO:0007669"/>
    <property type="project" value="UniProtKB-KW"/>
</dbReference>
<organism evidence="8 9">
    <name type="scientific">Candolleomyces eurysporus</name>
    <dbReference type="NCBI Taxonomy" id="2828524"/>
    <lineage>
        <taxon>Eukaryota</taxon>
        <taxon>Fungi</taxon>
        <taxon>Dikarya</taxon>
        <taxon>Basidiomycota</taxon>
        <taxon>Agaricomycotina</taxon>
        <taxon>Agaricomycetes</taxon>
        <taxon>Agaricomycetidae</taxon>
        <taxon>Agaricales</taxon>
        <taxon>Agaricineae</taxon>
        <taxon>Psathyrellaceae</taxon>
        <taxon>Candolleomyces</taxon>
    </lineage>
</organism>
<dbReference type="InterPro" id="IPR006094">
    <property type="entry name" value="Oxid_FAD_bind_N"/>
</dbReference>
<feature type="non-terminal residue" evidence="8">
    <location>
        <position position="229"/>
    </location>
</feature>
<dbReference type="InterPro" id="IPR016166">
    <property type="entry name" value="FAD-bd_PCMH"/>
</dbReference>
<dbReference type="PANTHER" id="PTHR42973:SF39">
    <property type="entry name" value="FAD-BINDING PCMH-TYPE DOMAIN-CONTAINING PROTEIN"/>
    <property type="match status" value="1"/>
</dbReference>
<dbReference type="Proteomes" id="UP001140091">
    <property type="component" value="Unassembled WGS sequence"/>
</dbReference>
<dbReference type="Pfam" id="PF01565">
    <property type="entry name" value="FAD_binding_4"/>
    <property type="match status" value="1"/>
</dbReference>
<dbReference type="SUPFAM" id="SSF56176">
    <property type="entry name" value="FAD-binding/transporter-associated domain-like"/>
    <property type="match status" value="1"/>
</dbReference>
<evidence type="ECO:0000256" key="2">
    <source>
        <dbReference type="ARBA" id="ARBA00005466"/>
    </source>
</evidence>
<evidence type="ECO:0000256" key="6">
    <source>
        <dbReference type="SAM" id="SignalP"/>
    </source>
</evidence>
<evidence type="ECO:0000256" key="1">
    <source>
        <dbReference type="ARBA" id="ARBA00001974"/>
    </source>
</evidence>
<keyword evidence="3" id="KW-0285">Flavoprotein</keyword>
<keyword evidence="9" id="KW-1185">Reference proteome</keyword>
<dbReference type="InterPro" id="IPR016169">
    <property type="entry name" value="FAD-bd_PCMH_sub2"/>
</dbReference>
<keyword evidence="6" id="KW-0732">Signal</keyword>
<evidence type="ECO:0000313" key="9">
    <source>
        <dbReference type="Proteomes" id="UP001140091"/>
    </source>
</evidence>
<keyword evidence="5" id="KW-0560">Oxidoreductase</keyword>
<feature type="signal peptide" evidence="6">
    <location>
        <begin position="1"/>
        <end position="25"/>
    </location>
</feature>